<proteinExistence type="predicted"/>
<dbReference type="RefSeq" id="WP_087460316.1">
    <property type="nucleotide sequence ID" value="NZ_CP021425.1"/>
</dbReference>
<reference evidence="1 2" key="1">
    <citation type="submission" date="2017-05" db="EMBL/GenBank/DDBJ databases">
        <title>Genomic insights into alkan degradation activity of Oleiphilus messinensis.</title>
        <authorList>
            <person name="Kozyavkin S.A."/>
            <person name="Slesarev A.I."/>
            <person name="Golyshin P.N."/>
            <person name="Korzhenkov A."/>
            <person name="Golyshina O.N."/>
            <person name="Toshchakov S.V."/>
        </authorList>
    </citation>
    <scope>NUCLEOTIDE SEQUENCE [LARGE SCALE GENOMIC DNA]</scope>
    <source>
        <strain evidence="1 2">ME102</strain>
    </source>
</reference>
<organism evidence="1 2">
    <name type="scientific">Oleiphilus messinensis</name>
    <dbReference type="NCBI Taxonomy" id="141451"/>
    <lineage>
        <taxon>Bacteria</taxon>
        <taxon>Pseudomonadati</taxon>
        <taxon>Pseudomonadota</taxon>
        <taxon>Gammaproteobacteria</taxon>
        <taxon>Oceanospirillales</taxon>
        <taxon>Oleiphilaceae</taxon>
        <taxon>Oleiphilus</taxon>
    </lineage>
</organism>
<evidence type="ECO:0000313" key="2">
    <source>
        <dbReference type="Proteomes" id="UP000196027"/>
    </source>
</evidence>
<dbReference type="KEGG" id="ome:OLMES_1100"/>
<evidence type="ECO:0000313" key="1">
    <source>
        <dbReference type="EMBL" id="ARU55185.1"/>
    </source>
</evidence>
<dbReference type="Proteomes" id="UP000196027">
    <property type="component" value="Chromosome"/>
</dbReference>
<sequence length="342" mass="37749">MYPERIRRTMQYAILLMISVLTGCSTQQLHNQGAAFLEGFVETSVTQHMLTLSDVDQSCQLGSSMGPVFFATHSITDAPPATLSLLYLLSANCSEQQAFEAEFRSLRALQDGRPTEAKDARTAQKRWLKLTAERRNLSFKYALEANNYPYDEASSSCPTFTSDQQEMVFLLGLLTGLQAIISDAGAEMRANVPRNIAAIAARASYCLDDQKWGGSPASIRSAIWVLLPGLNAENQDAWAILDASSKQSLNFGIRIPVALHATMAETSNNLPQLEKSLSYLQQEIQPNPDYSLLDAIALSHITAISDRIWTQAKGERTPFGRLGFLPDHVDEDANDEQLDDLL</sequence>
<accession>A0A1Y0I6M8</accession>
<keyword evidence="2" id="KW-1185">Reference proteome</keyword>
<dbReference type="PROSITE" id="PS51257">
    <property type="entry name" value="PROKAR_LIPOPROTEIN"/>
    <property type="match status" value="1"/>
</dbReference>
<gene>
    <name evidence="1" type="ORF">OLMES_1100</name>
</gene>
<dbReference type="EMBL" id="CP021425">
    <property type="protein sequence ID" value="ARU55185.1"/>
    <property type="molecule type" value="Genomic_DNA"/>
</dbReference>
<dbReference type="OrthoDB" id="318536at2"/>
<protein>
    <submittedName>
        <fullName evidence="1">Exported protein</fullName>
    </submittedName>
</protein>
<dbReference type="AlphaFoldDB" id="A0A1Y0I6M8"/>
<name>A0A1Y0I6M8_9GAMM</name>